<dbReference type="PRINTS" id="PR00706">
    <property type="entry name" value="PYROGLUPTASE"/>
</dbReference>
<evidence type="ECO:0008006" key="7">
    <source>
        <dbReference type="Google" id="ProtNLM"/>
    </source>
</evidence>
<feature type="non-terminal residue" evidence="6">
    <location>
        <position position="172"/>
    </location>
</feature>
<dbReference type="GO" id="GO:0016920">
    <property type="term" value="F:pyroglutamyl-peptidase activity"/>
    <property type="evidence" value="ECO:0007669"/>
    <property type="project" value="InterPro"/>
</dbReference>
<dbReference type="InterPro" id="IPR000816">
    <property type="entry name" value="Peptidase_C15"/>
</dbReference>
<dbReference type="Gene3D" id="3.40.630.20">
    <property type="entry name" value="Peptidase C15, pyroglutamyl peptidase I-like"/>
    <property type="match status" value="1"/>
</dbReference>
<organism evidence="6">
    <name type="scientific">marine sediment metagenome</name>
    <dbReference type="NCBI Taxonomy" id="412755"/>
    <lineage>
        <taxon>unclassified sequences</taxon>
        <taxon>metagenomes</taxon>
        <taxon>ecological metagenomes</taxon>
    </lineage>
</organism>
<evidence type="ECO:0000256" key="2">
    <source>
        <dbReference type="ARBA" id="ARBA00022490"/>
    </source>
</evidence>
<proteinExistence type="inferred from homology"/>
<protein>
    <recommendedName>
        <fullName evidence="7">Pyroglutamyl-peptidase I</fullName>
    </recommendedName>
</protein>
<keyword evidence="4" id="KW-0378">Hydrolase</keyword>
<dbReference type="PANTHER" id="PTHR23402">
    <property type="entry name" value="PROTEASE FAMILY C15 PYROGLUTAMYL-PEPTIDASE I-RELATED"/>
    <property type="match status" value="1"/>
</dbReference>
<evidence type="ECO:0000256" key="5">
    <source>
        <dbReference type="ARBA" id="ARBA00022807"/>
    </source>
</evidence>
<keyword evidence="2" id="KW-0963">Cytoplasm</keyword>
<evidence type="ECO:0000256" key="1">
    <source>
        <dbReference type="ARBA" id="ARBA00006641"/>
    </source>
</evidence>
<dbReference type="GO" id="GO:0005829">
    <property type="term" value="C:cytosol"/>
    <property type="evidence" value="ECO:0007669"/>
    <property type="project" value="InterPro"/>
</dbReference>
<dbReference type="EMBL" id="BARS01041791">
    <property type="protein sequence ID" value="GAG36022.1"/>
    <property type="molecule type" value="Genomic_DNA"/>
</dbReference>
<dbReference type="Pfam" id="PF01470">
    <property type="entry name" value="Peptidase_C15"/>
    <property type="match status" value="1"/>
</dbReference>
<keyword evidence="3" id="KW-0645">Protease</keyword>
<dbReference type="GO" id="GO:0006508">
    <property type="term" value="P:proteolysis"/>
    <property type="evidence" value="ECO:0007669"/>
    <property type="project" value="UniProtKB-KW"/>
</dbReference>
<sequence>MIILTGFGPYGKNNTNLSSQIVTKLELSNVDLLVVKKVFPASWGSSLNYLRNLLTHVKSNPKLVILLGIHESKKFHIEKCGWNFVFGKDIKNKFKFGLIRYKAPFILRTILNIEKSYLYLHCKVKILISNYPGMYLCNYIYYWALLLSEQKYPVIFIHIPHKIELDTGTKVI</sequence>
<dbReference type="SUPFAM" id="SSF53182">
    <property type="entry name" value="Pyrrolidone carboxyl peptidase (pyroglutamate aminopeptidase)"/>
    <property type="match status" value="1"/>
</dbReference>
<reference evidence="6" key="1">
    <citation type="journal article" date="2014" name="Front. Microbiol.">
        <title>High frequency of phylogenetically diverse reductive dehalogenase-homologous genes in deep subseafloor sedimentary metagenomes.</title>
        <authorList>
            <person name="Kawai M."/>
            <person name="Futagami T."/>
            <person name="Toyoda A."/>
            <person name="Takaki Y."/>
            <person name="Nishi S."/>
            <person name="Hori S."/>
            <person name="Arai W."/>
            <person name="Tsubouchi T."/>
            <person name="Morono Y."/>
            <person name="Uchiyama I."/>
            <person name="Ito T."/>
            <person name="Fujiyama A."/>
            <person name="Inagaki F."/>
            <person name="Takami H."/>
        </authorList>
    </citation>
    <scope>NUCLEOTIDE SEQUENCE</scope>
    <source>
        <strain evidence="6">Expedition CK06-06</strain>
    </source>
</reference>
<keyword evidence="5" id="KW-0788">Thiol protease</keyword>
<dbReference type="PANTHER" id="PTHR23402:SF1">
    <property type="entry name" value="PYROGLUTAMYL-PEPTIDASE I"/>
    <property type="match status" value="1"/>
</dbReference>
<gene>
    <name evidence="6" type="ORF">S01H1_63489</name>
</gene>
<comment type="caution">
    <text evidence="6">The sequence shown here is derived from an EMBL/GenBank/DDBJ whole genome shotgun (WGS) entry which is preliminary data.</text>
</comment>
<comment type="similarity">
    <text evidence="1">Belongs to the peptidase C15 family.</text>
</comment>
<name>X0XL35_9ZZZZ</name>
<evidence type="ECO:0000313" key="6">
    <source>
        <dbReference type="EMBL" id="GAG36022.1"/>
    </source>
</evidence>
<dbReference type="InterPro" id="IPR036440">
    <property type="entry name" value="Peptidase_C15-like_sf"/>
</dbReference>
<dbReference type="AlphaFoldDB" id="X0XL35"/>
<dbReference type="InterPro" id="IPR016125">
    <property type="entry name" value="Peptidase_C15-like"/>
</dbReference>
<accession>X0XL35</accession>
<evidence type="ECO:0000256" key="3">
    <source>
        <dbReference type="ARBA" id="ARBA00022670"/>
    </source>
</evidence>
<evidence type="ECO:0000256" key="4">
    <source>
        <dbReference type="ARBA" id="ARBA00022801"/>
    </source>
</evidence>